<dbReference type="AlphaFoldDB" id="A0AAV1AQY6"/>
<sequence length="270" mass="31734">MHSHLPQNNFSDKQQAKRPMPSPTPPQFPKKARTKFKASKETPDARVSKKKSSKSQIVDTLFHKLKHLSEDSLHFIGLNKKFNPNNVKHFYCNLVKNIGGTESRFKDKIIRFNYMDFTKYFGMKFEGPNMSVVRSIEYDRIYFVLSYSKDNPKTPLFLYSFMQLILEVNDIVSKLEDRLKAPKIMDYFGVSNMRYYRDTNGDYYYLEEYSQKVYDDKIMDLIKDPSNDASGSFSSLLFAYVKSYIDELVGKIFDNQIREERIMAHIDNMA</sequence>
<feature type="compositionally biased region" description="Basic and acidic residues" evidence="1">
    <location>
        <begin position="38"/>
        <end position="47"/>
    </location>
</feature>
<proteinExistence type="predicted"/>
<feature type="compositionally biased region" description="Polar residues" evidence="1">
    <location>
        <begin position="1"/>
        <end position="13"/>
    </location>
</feature>
<organism evidence="2 3">
    <name type="scientific">Vicia faba</name>
    <name type="common">Broad bean</name>
    <name type="synonym">Faba vulgaris</name>
    <dbReference type="NCBI Taxonomy" id="3906"/>
    <lineage>
        <taxon>Eukaryota</taxon>
        <taxon>Viridiplantae</taxon>
        <taxon>Streptophyta</taxon>
        <taxon>Embryophyta</taxon>
        <taxon>Tracheophyta</taxon>
        <taxon>Spermatophyta</taxon>
        <taxon>Magnoliopsida</taxon>
        <taxon>eudicotyledons</taxon>
        <taxon>Gunneridae</taxon>
        <taxon>Pentapetalae</taxon>
        <taxon>rosids</taxon>
        <taxon>fabids</taxon>
        <taxon>Fabales</taxon>
        <taxon>Fabaceae</taxon>
        <taxon>Papilionoideae</taxon>
        <taxon>50 kb inversion clade</taxon>
        <taxon>NPAAA clade</taxon>
        <taxon>Hologalegina</taxon>
        <taxon>IRL clade</taxon>
        <taxon>Fabeae</taxon>
        <taxon>Vicia</taxon>
    </lineage>
</organism>
<dbReference type="EMBL" id="OX451740">
    <property type="protein sequence ID" value="CAI8612604.1"/>
    <property type="molecule type" value="Genomic_DNA"/>
</dbReference>
<keyword evidence="3" id="KW-1185">Reference proteome</keyword>
<evidence type="ECO:0000256" key="1">
    <source>
        <dbReference type="SAM" id="MobiDB-lite"/>
    </source>
</evidence>
<accession>A0AAV1AQY6</accession>
<evidence type="ECO:0000313" key="3">
    <source>
        <dbReference type="Proteomes" id="UP001157006"/>
    </source>
</evidence>
<protein>
    <submittedName>
        <fullName evidence="2">Uncharacterized protein</fullName>
    </submittedName>
</protein>
<evidence type="ECO:0000313" key="2">
    <source>
        <dbReference type="EMBL" id="CAI8612604.1"/>
    </source>
</evidence>
<gene>
    <name evidence="2" type="ORF">VFH_V042320</name>
</gene>
<dbReference type="Proteomes" id="UP001157006">
    <property type="component" value="Chromosome 5"/>
</dbReference>
<reference evidence="2 3" key="1">
    <citation type="submission" date="2023-01" db="EMBL/GenBank/DDBJ databases">
        <authorList>
            <person name="Kreplak J."/>
        </authorList>
    </citation>
    <scope>NUCLEOTIDE SEQUENCE [LARGE SCALE GENOMIC DNA]</scope>
</reference>
<name>A0AAV1AQY6_VICFA</name>
<feature type="region of interest" description="Disordered" evidence="1">
    <location>
        <begin position="1"/>
        <end position="51"/>
    </location>
</feature>